<sequence length="82" mass="8979">MKSPSSGTGRPWWATAISIAWCPVPCLHSSTFERWCVSLFDPWVSERPSQSHKHIPSNEMKICATTLAVARVILPVAANASS</sequence>
<evidence type="ECO:0000313" key="1">
    <source>
        <dbReference type="EMBL" id="KZP01072.1"/>
    </source>
</evidence>
<dbReference type="Proteomes" id="UP000076738">
    <property type="component" value="Unassembled WGS sequence"/>
</dbReference>
<keyword evidence="2" id="KW-1185">Reference proteome</keyword>
<reference evidence="1 2" key="1">
    <citation type="journal article" date="2016" name="Mol. Biol. Evol.">
        <title>Comparative Genomics of Early-Diverging Mushroom-Forming Fungi Provides Insights into the Origins of Lignocellulose Decay Capabilities.</title>
        <authorList>
            <person name="Nagy L.G."/>
            <person name="Riley R."/>
            <person name="Tritt A."/>
            <person name="Adam C."/>
            <person name="Daum C."/>
            <person name="Floudas D."/>
            <person name="Sun H."/>
            <person name="Yadav J.S."/>
            <person name="Pangilinan J."/>
            <person name="Larsson K.H."/>
            <person name="Matsuura K."/>
            <person name="Barry K."/>
            <person name="Labutti K."/>
            <person name="Kuo R."/>
            <person name="Ohm R.A."/>
            <person name="Bhattacharya S.S."/>
            <person name="Shirouzu T."/>
            <person name="Yoshinaga Y."/>
            <person name="Martin F.M."/>
            <person name="Grigoriev I.V."/>
            <person name="Hibbett D.S."/>
        </authorList>
    </citation>
    <scope>NUCLEOTIDE SEQUENCE [LARGE SCALE GENOMIC DNA]</scope>
    <source>
        <strain evidence="1 2">TUFC12733</strain>
    </source>
</reference>
<dbReference type="EMBL" id="KV417267">
    <property type="protein sequence ID" value="KZP01072.1"/>
    <property type="molecule type" value="Genomic_DNA"/>
</dbReference>
<proteinExistence type="predicted"/>
<name>A0A167RMH8_CALVF</name>
<evidence type="ECO:0000313" key="2">
    <source>
        <dbReference type="Proteomes" id="UP000076738"/>
    </source>
</evidence>
<protein>
    <submittedName>
        <fullName evidence="1">Uncharacterized protein</fullName>
    </submittedName>
</protein>
<gene>
    <name evidence="1" type="ORF">CALVIDRAFT_532688</name>
</gene>
<dbReference type="AlphaFoldDB" id="A0A167RMH8"/>
<organism evidence="1 2">
    <name type="scientific">Calocera viscosa (strain TUFC12733)</name>
    <dbReference type="NCBI Taxonomy" id="1330018"/>
    <lineage>
        <taxon>Eukaryota</taxon>
        <taxon>Fungi</taxon>
        <taxon>Dikarya</taxon>
        <taxon>Basidiomycota</taxon>
        <taxon>Agaricomycotina</taxon>
        <taxon>Dacrymycetes</taxon>
        <taxon>Dacrymycetales</taxon>
        <taxon>Dacrymycetaceae</taxon>
        <taxon>Calocera</taxon>
    </lineage>
</organism>
<accession>A0A167RMH8</accession>